<name>A0A1Q3BKS5_CEPFO</name>
<evidence type="ECO:0000259" key="2">
    <source>
        <dbReference type="Pfam" id="PF02214"/>
    </source>
</evidence>
<dbReference type="InParanoid" id="A0A1Q3BKS5"/>
<dbReference type="InterPro" id="IPR003131">
    <property type="entry name" value="T1-type_BTB"/>
</dbReference>
<comment type="caution">
    <text evidence="4">The sequence shown here is derived from an EMBL/GenBank/DDBJ whole genome shotgun (WGS) entry which is preliminary data.</text>
</comment>
<evidence type="ECO:0000259" key="3">
    <source>
        <dbReference type="Pfam" id="PF25279"/>
    </source>
</evidence>
<dbReference type="InterPro" id="IPR057441">
    <property type="entry name" value="Beta_prop_At2g24240"/>
</dbReference>
<gene>
    <name evidence="4" type="ORF">CFOL_v3_12021</name>
</gene>
<proteinExistence type="predicted"/>
<comment type="pathway">
    <text evidence="1">Protein modification; protein ubiquitination.</text>
</comment>
<dbReference type="Proteomes" id="UP000187406">
    <property type="component" value="Unassembled WGS sequence"/>
</dbReference>
<dbReference type="PANTHER" id="PTHR11145">
    <property type="entry name" value="BTB/POZ DOMAIN-CONTAINING ADAPTER FOR CUL3-MEDIATED RHOA DEGRADATION PROTEIN FAMILY MEMBER"/>
    <property type="match status" value="1"/>
</dbReference>
<dbReference type="GO" id="GO:0051260">
    <property type="term" value="P:protein homooligomerization"/>
    <property type="evidence" value="ECO:0007669"/>
    <property type="project" value="InterPro"/>
</dbReference>
<dbReference type="Pfam" id="PF25279">
    <property type="entry name" value="Beta_prop_At2g24240"/>
    <property type="match status" value="1"/>
</dbReference>
<dbReference type="PANTHER" id="PTHR11145:SF8">
    <property type="entry name" value="RE57120P"/>
    <property type="match status" value="1"/>
</dbReference>
<evidence type="ECO:0000313" key="5">
    <source>
        <dbReference type="Proteomes" id="UP000187406"/>
    </source>
</evidence>
<dbReference type="CDD" id="cd18316">
    <property type="entry name" value="BTB_POZ_KCTD-like"/>
    <property type="match status" value="1"/>
</dbReference>
<dbReference type="OrthoDB" id="2414723at2759"/>
<reference evidence="5" key="1">
    <citation type="submission" date="2016-04" db="EMBL/GenBank/DDBJ databases">
        <title>Cephalotus genome sequencing.</title>
        <authorList>
            <person name="Fukushima K."/>
            <person name="Hasebe M."/>
            <person name="Fang X."/>
        </authorList>
    </citation>
    <scope>NUCLEOTIDE SEQUENCE [LARGE SCALE GENOMIC DNA]</scope>
    <source>
        <strain evidence="5">cv. St1</strain>
    </source>
</reference>
<dbReference type="EMBL" id="BDDD01000638">
    <property type="protein sequence ID" value="GAV68518.1"/>
    <property type="molecule type" value="Genomic_DNA"/>
</dbReference>
<protein>
    <submittedName>
        <fullName evidence="4">K_tetra domain-containing protein</fullName>
    </submittedName>
</protein>
<keyword evidence="5" id="KW-1185">Reference proteome</keyword>
<dbReference type="InterPro" id="IPR045068">
    <property type="entry name" value="BACURD1-3"/>
</dbReference>
<sequence>TYKMEDNNAPETQNHHSDRIKLNVGGKLFETTASTIQSGGPDSLLSVLSTHVPDPNPVFIDRDPEIFSVLLSLLRTDRLPSTALRFSKQELADEALYYGIDSRLRSAMSPLPLSGNDASLVGTIHPSVEAIPSAFTASAGDGSVWIAHGGQISYYNWNLSHSGTIRTHFEFITSISRVWPEIVAVGSETAAGLHFYDFSSARQLGSTHWNDPSDPRIYKARVAAIADSASSVFASFDYPHRENCILEIDKSTFQISSEIGRQSGSSTKSTVAGKLEWIPGISAIIGSAVTSGAFGYSGYIRIWDPRSGEVVWETNEPGSGRRSRFGDSFADVDVDVEDLTLFKICSKSGDLAMADLRNLGEDPWVYMEEKNASMRNTGDCKGSSVIECYKGQVFVGREGGLEVWSRVGEEQRERERNGVFEKMIYRRNFVDKVEDSERGIIRRIEGGGDRLFVSREDVEGIEVWETSNFSGAVSVL</sequence>
<dbReference type="Gene3D" id="3.30.710.10">
    <property type="entry name" value="Potassium Channel Kv1.1, Chain A"/>
    <property type="match status" value="1"/>
</dbReference>
<dbReference type="InterPro" id="IPR011333">
    <property type="entry name" value="SKP1/BTB/POZ_sf"/>
</dbReference>
<dbReference type="SUPFAM" id="SSF50998">
    <property type="entry name" value="Quinoprotein alcohol dehydrogenase-like"/>
    <property type="match status" value="1"/>
</dbReference>
<feature type="domain" description="Potassium channel tetramerisation-type BTB" evidence="2">
    <location>
        <begin position="20"/>
        <end position="103"/>
    </location>
</feature>
<feature type="domain" description="At2g24240-like C-terminal beta-propeller" evidence="3">
    <location>
        <begin position="138"/>
        <end position="466"/>
    </location>
</feature>
<feature type="non-terminal residue" evidence="4">
    <location>
        <position position="1"/>
    </location>
</feature>
<organism evidence="4 5">
    <name type="scientific">Cephalotus follicularis</name>
    <name type="common">Albany pitcher plant</name>
    <dbReference type="NCBI Taxonomy" id="3775"/>
    <lineage>
        <taxon>Eukaryota</taxon>
        <taxon>Viridiplantae</taxon>
        <taxon>Streptophyta</taxon>
        <taxon>Embryophyta</taxon>
        <taxon>Tracheophyta</taxon>
        <taxon>Spermatophyta</taxon>
        <taxon>Magnoliopsida</taxon>
        <taxon>eudicotyledons</taxon>
        <taxon>Gunneridae</taxon>
        <taxon>Pentapetalae</taxon>
        <taxon>rosids</taxon>
        <taxon>fabids</taxon>
        <taxon>Oxalidales</taxon>
        <taxon>Cephalotaceae</taxon>
        <taxon>Cephalotus</taxon>
    </lineage>
</organism>
<dbReference type="AlphaFoldDB" id="A0A1Q3BKS5"/>
<dbReference type="InterPro" id="IPR011047">
    <property type="entry name" value="Quinoprotein_ADH-like_sf"/>
</dbReference>
<dbReference type="SUPFAM" id="SSF54695">
    <property type="entry name" value="POZ domain"/>
    <property type="match status" value="1"/>
</dbReference>
<evidence type="ECO:0000313" key="4">
    <source>
        <dbReference type="EMBL" id="GAV68518.1"/>
    </source>
</evidence>
<dbReference type="FunCoup" id="A0A1Q3BKS5">
    <property type="interactions" value="927"/>
</dbReference>
<accession>A0A1Q3BKS5</accession>
<dbReference type="Pfam" id="PF02214">
    <property type="entry name" value="BTB_2"/>
    <property type="match status" value="1"/>
</dbReference>
<dbReference type="STRING" id="3775.A0A1Q3BKS5"/>
<evidence type="ECO:0000256" key="1">
    <source>
        <dbReference type="ARBA" id="ARBA00004906"/>
    </source>
</evidence>